<feature type="compositionally biased region" description="Polar residues" evidence="3">
    <location>
        <begin position="251"/>
        <end position="277"/>
    </location>
</feature>
<keyword evidence="2" id="KW-0813">Transport</keyword>
<reference evidence="4 5" key="1">
    <citation type="submission" date="2019-01" db="EMBL/GenBank/DDBJ databases">
        <title>Sequencing of cultivated peanut Arachis hypogaea provides insights into genome evolution and oil improvement.</title>
        <authorList>
            <person name="Chen X."/>
        </authorList>
    </citation>
    <scope>NUCLEOTIDE SEQUENCE [LARGE SCALE GENOMIC DNA]</scope>
    <source>
        <strain evidence="5">cv. Fuhuasheng</strain>
        <tissue evidence="4">Leaves</tissue>
    </source>
</reference>
<dbReference type="Proteomes" id="UP000289738">
    <property type="component" value="Chromosome B10"/>
</dbReference>
<feature type="compositionally biased region" description="Basic and acidic residues" evidence="3">
    <location>
        <begin position="343"/>
        <end position="354"/>
    </location>
</feature>
<organism evidence="4 5">
    <name type="scientific">Arachis hypogaea</name>
    <name type="common">Peanut</name>
    <dbReference type="NCBI Taxonomy" id="3818"/>
    <lineage>
        <taxon>Eukaryota</taxon>
        <taxon>Viridiplantae</taxon>
        <taxon>Streptophyta</taxon>
        <taxon>Embryophyta</taxon>
        <taxon>Tracheophyta</taxon>
        <taxon>Spermatophyta</taxon>
        <taxon>Magnoliopsida</taxon>
        <taxon>eudicotyledons</taxon>
        <taxon>Gunneridae</taxon>
        <taxon>Pentapetalae</taxon>
        <taxon>rosids</taxon>
        <taxon>fabids</taxon>
        <taxon>Fabales</taxon>
        <taxon>Fabaceae</taxon>
        <taxon>Papilionoideae</taxon>
        <taxon>50 kb inversion clade</taxon>
        <taxon>dalbergioids sensu lato</taxon>
        <taxon>Dalbergieae</taxon>
        <taxon>Pterocarpus clade</taxon>
        <taxon>Arachis</taxon>
    </lineage>
</organism>
<feature type="compositionally biased region" description="Polar residues" evidence="3">
    <location>
        <begin position="319"/>
        <end position="339"/>
    </location>
</feature>
<accession>A0A444WZK8</accession>
<evidence type="ECO:0000256" key="1">
    <source>
        <dbReference type="ARBA" id="ARBA00005814"/>
    </source>
</evidence>
<evidence type="ECO:0000256" key="3">
    <source>
        <dbReference type="SAM" id="MobiDB-lite"/>
    </source>
</evidence>
<feature type="region of interest" description="Disordered" evidence="3">
    <location>
        <begin position="211"/>
        <end position="354"/>
    </location>
</feature>
<protein>
    <submittedName>
        <fullName evidence="4">Uncharacterized protein</fullName>
    </submittedName>
</protein>
<dbReference type="EMBL" id="SDMP01000020">
    <property type="protein sequence ID" value="RYQ82859.1"/>
    <property type="molecule type" value="Genomic_DNA"/>
</dbReference>
<comment type="similarity">
    <text evidence="1">Belongs to the ABC transporter superfamily. ABCG family. Eye pigment precursor importer (TC 3.A.1.204) subfamily.</text>
</comment>
<proteinExistence type="inferred from homology"/>
<evidence type="ECO:0000313" key="5">
    <source>
        <dbReference type="Proteomes" id="UP000289738"/>
    </source>
</evidence>
<sequence>MEIVGVCFSFLCDSDTTFIDKRWKNSESFHSSTKQLSLYLLSGGKTIYFGQASEAYGTNLQIFFAQAGFPCPALRNLSDHFLRCINSDFDKVKSTLKGFMKLKFEGSDDPLDKITTAEAIRTLIDYYRTSQHSYAVIQKVNEISKVKGTELNAGGSQASFFMQSYTLTKLSFINMSRDFVYYWLRLVIYIVKTRQSSLEASKSFIIAVKGSPSQGRRRRVTEQQSQSRTLEQHSNVQPVQPPSKTPVAEPPNNQSLSCKNPKQNRMMSSSEPTSNEVPNERTPEVGGENVESVVRSSMDSGALTKPPPHPRSKKRKVDSTNMGATSGATPTNPAPSNVDTGEEDGKDKANEVAI</sequence>
<name>A0A444WZK8_ARAHY</name>
<dbReference type="STRING" id="3818.A0A444WZK8"/>
<dbReference type="AlphaFoldDB" id="A0A444WZK8"/>
<comment type="caution">
    <text evidence="4">The sequence shown here is derived from an EMBL/GenBank/DDBJ whole genome shotgun (WGS) entry which is preliminary data.</text>
</comment>
<gene>
    <name evidence="4" type="ORF">Ahy_B10g101427</name>
</gene>
<dbReference type="PANTHER" id="PTHR48042">
    <property type="entry name" value="ABC TRANSPORTER G FAMILY MEMBER 11"/>
    <property type="match status" value="1"/>
</dbReference>
<dbReference type="InterPro" id="IPR052215">
    <property type="entry name" value="Plant_ABCG"/>
</dbReference>
<dbReference type="PANTHER" id="PTHR48042:SF11">
    <property type="entry name" value="ABC TRANSPORTER G FAMILY MEMBER 11"/>
    <property type="match status" value="1"/>
</dbReference>
<evidence type="ECO:0000313" key="4">
    <source>
        <dbReference type="EMBL" id="RYQ82859.1"/>
    </source>
</evidence>
<keyword evidence="5" id="KW-1185">Reference proteome</keyword>
<evidence type="ECO:0000256" key="2">
    <source>
        <dbReference type="ARBA" id="ARBA00022448"/>
    </source>
</evidence>
<feature type="compositionally biased region" description="Polar residues" evidence="3">
    <location>
        <begin position="222"/>
        <end position="238"/>
    </location>
</feature>